<protein>
    <submittedName>
        <fullName evidence="2">Uncharacterized protein</fullName>
    </submittedName>
</protein>
<keyword evidence="1" id="KW-1133">Transmembrane helix</keyword>
<gene>
    <name evidence="2" type="ORF">FEM48_Zijuj01G0218700</name>
</gene>
<comment type="caution">
    <text evidence="2">The sequence shown here is derived from an EMBL/GenBank/DDBJ whole genome shotgun (WGS) entry which is preliminary data.</text>
</comment>
<dbReference type="AlphaFoldDB" id="A0A978W3R9"/>
<sequence length="319" mass="33946">MGGGGAMRAAAAKVAGFTGVLQGGFRGSAAVPPVEQSVRKVSVPVSASISSSQSVNSAVSSDVAASAQKPAWEINDWEFAGVGEDELLMAKPMPRVVFGAVPTFQEAKEATVELKDALDQVYLSSPKSCGSAENDTTDEVAGMSLFSNGDSETKSCLIVETKPKDSIPTQALQAFRYLSASTEVQNVVASIASDPNMWNAMLQNSELKQFIASQQTEPTSIAVDELQEDPVSFKKMEDEMTDSSQSGKTDSRFMNILQNIKVKVMDMVSNVSGVLNRIFEVPPDVNGDTKKSTVIDKTLGSTFMGLAVLVIMVVLLKRV</sequence>
<feature type="transmembrane region" description="Helical" evidence="1">
    <location>
        <begin position="298"/>
        <end position="316"/>
    </location>
</feature>
<dbReference type="EMBL" id="JAEACU010000001">
    <property type="protein sequence ID" value="KAH7546603.1"/>
    <property type="molecule type" value="Genomic_DNA"/>
</dbReference>
<evidence type="ECO:0000256" key="1">
    <source>
        <dbReference type="SAM" id="Phobius"/>
    </source>
</evidence>
<dbReference type="PANTHER" id="PTHR33625:SF4">
    <property type="entry name" value="OS08G0179900 PROTEIN"/>
    <property type="match status" value="1"/>
</dbReference>
<accession>A0A978W3R9</accession>
<proteinExistence type="predicted"/>
<keyword evidence="1" id="KW-0472">Membrane</keyword>
<dbReference type="Proteomes" id="UP000813462">
    <property type="component" value="Unassembled WGS sequence"/>
</dbReference>
<organism evidence="2 3">
    <name type="scientific">Ziziphus jujuba var. spinosa</name>
    <dbReference type="NCBI Taxonomy" id="714518"/>
    <lineage>
        <taxon>Eukaryota</taxon>
        <taxon>Viridiplantae</taxon>
        <taxon>Streptophyta</taxon>
        <taxon>Embryophyta</taxon>
        <taxon>Tracheophyta</taxon>
        <taxon>Spermatophyta</taxon>
        <taxon>Magnoliopsida</taxon>
        <taxon>eudicotyledons</taxon>
        <taxon>Gunneridae</taxon>
        <taxon>Pentapetalae</taxon>
        <taxon>rosids</taxon>
        <taxon>fabids</taxon>
        <taxon>Rosales</taxon>
        <taxon>Rhamnaceae</taxon>
        <taxon>Paliureae</taxon>
        <taxon>Ziziphus</taxon>
    </lineage>
</organism>
<dbReference type="PANTHER" id="PTHR33625">
    <property type="entry name" value="OS08G0179900 PROTEIN"/>
    <property type="match status" value="1"/>
</dbReference>
<dbReference type="OrthoDB" id="659599at2759"/>
<keyword evidence="1" id="KW-0812">Transmembrane</keyword>
<evidence type="ECO:0000313" key="2">
    <source>
        <dbReference type="EMBL" id="KAH7546603.1"/>
    </source>
</evidence>
<evidence type="ECO:0000313" key="3">
    <source>
        <dbReference type="Proteomes" id="UP000813462"/>
    </source>
</evidence>
<name>A0A978W3R9_ZIZJJ</name>
<reference evidence="2" key="1">
    <citation type="journal article" date="2021" name="Front. Plant Sci.">
        <title>Chromosome-Scale Genome Assembly for Chinese Sour Jujube and Insights Into Its Genome Evolution and Domestication Signature.</title>
        <authorList>
            <person name="Shen L.-Y."/>
            <person name="Luo H."/>
            <person name="Wang X.-L."/>
            <person name="Wang X.-M."/>
            <person name="Qiu X.-J."/>
            <person name="Liu H."/>
            <person name="Zhou S.-S."/>
            <person name="Jia K.-H."/>
            <person name="Nie S."/>
            <person name="Bao Y.-T."/>
            <person name="Zhang R.-G."/>
            <person name="Yun Q.-Z."/>
            <person name="Chai Y.-H."/>
            <person name="Lu J.-Y."/>
            <person name="Li Y."/>
            <person name="Zhao S.-W."/>
            <person name="Mao J.-F."/>
            <person name="Jia S.-G."/>
            <person name="Mao Y.-M."/>
        </authorList>
    </citation>
    <scope>NUCLEOTIDE SEQUENCE</scope>
    <source>
        <strain evidence="2">AT0</strain>
        <tissue evidence="2">Leaf</tissue>
    </source>
</reference>